<evidence type="ECO:0000313" key="1">
    <source>
        <dbReference type="EMBL" id="KAG8228346.1"/>
    </source>
</evidence>
<proteinExistence type="predicted"/>
<comment type="caution">
    <text evidence="1">The sequence shown here is derived from an EMBL/GenBank/DDBJ whole genome shotgun (WGS) entry which is preliminary data.</text>
</comment>
<organism evidence="1 2">
    <name type="scientific">Ladona fulva</name>
    <name type="common">Scarce chaser dragonfly</name>
    <name type="synonym">Libellula fulva</name>
    <dbReference type="NCBI Taxonomy" id="123851"/>
    <lineage>
        <taxon>Eukaryota</taxon>
        <taxon>Metazoa</taxon>
        <taxon>Ecdysozoa</taxon>
        <taxon>Arthropoda</taxon>
        <taxon>Hexapoda</taxon>
        <taxon>Insecta</taxon>
        <taxon>Pterygota</taxon>
        <taxon>Palaeoptera</taxon>
        <taxon>Odonata</taxon>
        <taxon>Epiprocta</taxon>
        <taxon>Anisoptera</taxon>
        <taxon>Libelluloidea</taxon>
        <taxon>Libellulidae</taxon>
        <taxon>Ladona</taxon>
    </lineage>
</organism>
<accession>A0A8K0K4S2</accession>
<dbReference type="EMBL" id="KZ308368">
    <property type="protein sequence ID" value="KAG8228346.1"/>
    <property type="molecule type" value="Genomic_DNA"/>
</dbReference>
<dbReference type="OrthoDB" id="6435467at2759"/>
<dbReference type="Proteomes" id="UP000792457">
    <property type="component" value="Unassembled WGS sequence"/>
</dbReference>
<reference evidence="1" key="2">
    <citation type="submission" date="2017-10" db="EMBL/GenBank/DDBJ databases">
        <title>Ladona fulva Genome sequencing and assembly.</title>
        <authorList>
            <person name="Murali S."/>
            <person name="Richards S."/>
            <person name="Bandaranaike D."/>
            <person name="Bellair M."/>
            <person name="Blankenburg K."/>
            <person name="Chao H."/>
            <person name="Dinh H."/>
            <person name="Doddapaneni H."/>
            <person name="Dugan-Rocha S."/>
            <person name="Elkadiri S."/>
            <person name="Gnanaolivu R."/>
            <person name="Hernandez B."/>
            <person name="Skinner E."/>
            <person name="Javaid M."/>
            <person name="Lee S."/>
            <person name="Li M."/>
            <person name="Ming W."/>
            <person name="Munidasa M."/>
            <person name="Muniz J."/>
            <person name="Nguyen L."/>
            <person name="Hughes D."/>
            <person name="Osuji N."/>
            <person name="Pu L.-L."/>
            <person name="Puazo M."/>
            <person name="Qu C."/>
            <person name="Quiroz J."/>
            <person name="Raj R."/>
            <person name="Weissenberger G."/>
            <person name="Xin Y."/>
            <person name="Zou X."/>
            <person name="Han Y."/>
            <person name="Worley K."/>
            <person name="Muzny D."/>
            <person name="Gibbs R."/>
        </authorList>
    </citation>
    <scope>NUCLEOTIDE SEQUENCE</scope>
    <source>
        <strain evidence="1">Sampled in the wild</strain>
    </source>
</reference>
<keyword evidence="2" id="KW-1185">Reference proteome</keyword>
<dbReference type="AlphaFoldDB" id="A0A8K0K4S2"/>
<sequence length="89" mass="10229">MFHKADVESDKVIRYLDVCPRLEDVEELVKYTVVPPKSMYHPVFPFTANGKFLFPLCKTCALEENQHNCHHAERSITGTWVTEGVHSLP</sequence>
<gene>
    <name evidence="1" type="ORF">J437_LFUL013231</name>
</gene>
<reference evidence="1" key="1">
    <citation type="submission" date="2013-04" db="EMBL/GenBank/DDBJ databases">
        <authorList>
            <person name="Qu J."/>
            <person name="Murali S.C."/>
            <person name="Bandaranaike D."/>
            <person name="Bellair M."/>
            <person name="Blankenburg K."/>
            <person name="Chao H."/>
            <person name="Dinh H."/>
            <person name="Doddapaneni H."/>
            <person name="Downs B."/>
            <person name="Dugan-Rocha S."/>
            <person name="Elkadiri S."/>
            <person name="Gnanaolivu R.D."/>
            <person name="Hernandez B."/>
            <person name="Javaid M."/>
            <person name="Jayaseelan J.C."/>
            <person name="Lee S."/>
            <person name="Li M."/>
            <person name="Ming W."/>
            <person name="Munidasa M."/>
            <person name="Muniz J."/>
            <person name="Nguyen L."/>
            <person name="Ongeri F."/>
            <person name="Osuji N."/>
            <person name="Pu L.-L."/>
            <person name="Puazo M."/>
            <person name="Qu C."/>
            <person name="Quiroz J."/>
            <person name="Raj R."/>
            <person name="Weissenberger G."/>
            <person name="Xin Y."/>
            <person name="Zou X."/>
            <person name="Han Y."/>
            <person name="Richards S."/>
            <person name="Worley K."/>
            <person name="Muzny D."/>
            <person name="Gibbs R."/>
        </authorList>
    </citation>
    <scope>NUCLEOTIDE SEQUENCE</scope>
    <source>
        <strain evidence="1">Sampled in the wild</strain>
    </source>
</reference>
<name>A0A8K0K4S2_LADFU</name>
<protein>
    <submittedName>
        <fullName evidence="1">Uncharacterized protein</fullName>
    </submittedName>
</protein>
<evidence type="ECO:0000313" key="2">
    <source>
        <dbReference type="Proteomes" id="UP000792457"/>
    </source>
</evidence>